<proteinExistence type="predicted"/>
<sequence>MPLDWSIGVGDKEDSTSVEVVPLTSIADRGFQTFLFNPLNGFKAEFMDVKVLNFYNDIKWYFPKVKNNQLISTPITVGKEPLCAFFVKDISRQCETIEYGLLL</sequence>
<dbReference type="AlphaFoldDB" id="A0A382AJD5"/>
<accession>A0A382AJD5</accession>
<dbReference type="EMBL" id="UINC01025603">
    <property type="protein sequence ID" value="SVB01474.1"/>
    <property type="molecule type" value="Genomic_DNA"/>
</dbReference>
<evidence type="ECO:0000313" key="1">
    <source>
        <dbReference type="EMBL" id="SVB01474.1"/>
    </source>
</evidence>
<organism evidence="1">
    <name type="scientific">marine metagenome</name>
    <dbReference type="NCBI Taxonomy" id="408172"/>
    <lineage>
        <taxon>unclassified sequences</taxon>
        <taxon>metagenomes</taxon>
        <taxon>ecological metagenomes</taxon>
    </lineage>
</organism>
<name>A0A382AJD5_9ZZZZ</name>
<reference evidence="1" key="1">
    <citation type="submission" date="2018-05" db="EMBL/GenBank/DDBJ databases">
        <authorList>
            <person name="Lanie J.A."/>
            <person name="Ng W.-L."/>
            <person name="Kazmierczak K.M."/>
            <person name="Andrzejewski T.M."/>
            <person name="Davidsen T.M."/>
            <person name="Wayne K.J."/>
            <person name="Tettelin H."/>
            <person name="Glass J.I."/>
            <person name="Rusch D."/>
            <person name="Podicherti R."/>
            <person name="Tsui H.-C.T."/>
            <person name="Winkler M.E."/>
        </authorList>
    </citation>
    <scope>NUCLEOTIDE SEQUENCE</scope>
</reference>
<protein>
    <submittedName>
        <fullName evidence="1">Uncharacterized protein</fullName>
    </submittedName>
</protein>
<gene>
    <name evidence="1" type="ORF">METZ01_LOCUS154328</name>
</gene>